<evidence type="ECO:0000313" key="2">
    <source>
        <dbReference type="EMBL" id="SEO58694.1"/>
    </source>
</evidence>
<reference evidence="3" key="1">
    <citation type="submission" date="2016-10" db="EMBL/GenBank/DDBJ databases">
        <authorList>
            <person name="Varghese N."/>
            <person name="Submissions S."/>
        </authorList>
    </citation>
    <scope>NUCLEOTIDE SEQUENCE [LARGE SCALE GENOMIC DNA]</scope>
    <source>
        <strain evidence="3">IBRC-M 10043</strain>
    </source>
</reference>
<keyword evidence="1" id="KW-1133">Transmembrane helix</keyword>
<gene>
    <name evidence="2" type="ORF">SAMN05216388_10156</name>
</gene>
<feature type="transmembrane region" description="Helical" evidence="1">
    <location>
        <begin position="148"/>
        <end position="168"/>
    </location>
</feature>
<dbReference type="EMBL" id="FOCX01000015">
    <property type="protein sequence ID" value="SEO58694.1"/>
    <property type="molecule type" value="Genomic_DNA"/>
</dbReference>
<keyword evidence="3" id="KW-1185">Reference proteome</keyword>
<keyword evidence="1" id="KW-0472">Membrane</keyword>
<organism evidence="2 3">
    <name type="scientific">Halorientalis persicus</name>
    <dbReference type="NCBI Taxonomy" id="1367881"/>
    <lineage>
        <taxon>Archaea</taxon>
        <taxon>Methanobacteriati</taxon>
        <taxon>Methanobacteriota</taxon>
        <taxon>Stenosarchaea group</taxon>
        <taxon>Halobacteria</taxon>
        <taxon>Halobacteriales</taxon>
        <taxon>Haloarculaceae</taxon>
        <taxon>Halorientalis</taxon>
    </lineage>
</organism>
<keyword evidence="1" id="KW-0812">Transmembrane</keyword>
<dbReference type="Proteomes" id="UP000198775">
    <property type="component" value="Unassembled WGS sequence"/>
</dbReference>
<feature type="transmembrane region" description="Helical" evidence="1">
    <location>
        <begin position="70"/>
        <end position="88"/>
    </location>
</feature>
<dbReference type="InterPro" id="IPR007404">
    <property type="entry name" value="YdjM-like"/>
</dbReference>
<name>A0A1H8QXT4_9EURY</name>
<dbReference type="Pfam" id="PF04307">
    <property type="entry name" value="YdjM"/>
    <property type="match status" value="1"/>
</dbReference>
<dbReference type="AlphaFoldDB" id="A0A1H8QXT4"/>
<feature type="transmembrane region" description="Helical" evidence="1">
    <location>
        <begin position="100"/>
        <end position="118"/>
    </location>
</feature>
<sequence>MSDHEQPASVYRAGHLGVSLLVVLPVTVALVLVGRTDLAVLGELCVLSVASLPDVDHELPLVAHRGVTHTAWFALLVGIGFGAVGWVLGGRPATPAAPELAAAGVVFGALGICAHLLGDVLTPMGITPLWPLSGRTVTFDLVRAKNPIANYGLLGLGVFATVSALLVVTPV</sequence>
<feature type="transmembrane region" description="Helical" evidence="1">
    <location>
        <begin position="12"/>
        <end position="33"/>
    </location>
</feature>
<dbReference type="RefSeq" id="WP_092661610.1">
    <property type="nucleotide sequence ID" value="NZ_FOCX01000015.1"/>
</dbReference>
<evidence type="ECO:0000256" key="1">
    <source>
        <dbReference type="SAM" id="Phobius"/>
    </source>
</evidence>
<evidence type="ECO:0000313" key="3">
    <source>
        <dbReference type="Proteomes" id="UP000198775"/>
    </source>
</evidence>
<proteinExistence type="predicted"/>
<protein>
    <submittedName>
        <fullName evidence="2">Inner membrane protein</fullName>
    </submittedName>
</protein>
<accession>A0A1H8QXT4</accession>